<protein>
    <submittedName>
        <fullName evidence="1">Uncharacterized protein</fullName>
    </submittedName>
</protein>
<sequence length="122" mass="13409">MKADLNGVKVISLGLLNQRQELSAHCALYIQKQPNMNIKVVDGSSLVVATVLNSIAKGTNEVLLRGKFNKIALAIVNALCSKNVQVTVLYRDELKELEQRVTMSNPCLALSSINTRKVNLLF</sequence>
<keyword evidence="2" id="KW-1185">Reference proteome</keyword>
<evidence type="ECO:0000313" key="2">
    <source>
        <dbReference type="Proteomes" id="UP001177021"/>
    </source>
</evidence>
<dbReference type="Proteomes" id="UP001177021">
    <property type="component" value="Unassembled WGS sequence"/>
</dbReference>
<evidence type="ECO:0000313" key="1">
    <source>
        <dbReference type="EMBL" id="CAJ2654634.1"/>
    </source>
</evidence>
<gene>
    <name evidence="1" type="ORF">MILVUS5_LOCUS21739</name>
</gene>
<organism evidence="1 2">
    <name type="scientific">Trifolium pratense</name>
    <name type="common">Red clover</name>
    <dbReference type="NCBI Taxonomy" id="57577"/>
    <lineage>
        <taxon>Eukaryota</taxon>
        <taxon>Viridiplantae</taxon>
        <taxon>Streptophyta</taxon>
        <taxon>Embryophyta</taxon>
        <taxon>Tracheophyta</taxon>
        <taxon>Spermatophyta</taxon>
        <taxon>Magnoliopsida</taxon>
        <taxon>eudicotyledons</taxon>
        <taxon>Gunneridae</taxon>
        <taxon>Pentapetalae</taxon>
        <taxon>rosids</taxon>
        <taxon>fabids</taxon>
        <taxon>Fabales</taxon>
        <taxon>Fabaceae</taxon>
        <taxon>Papilionoideae</taxon>
        <taxon>50 kb inversion clade</taxon>
        <taxon>NPAAA clade</taxon>
        <taxon>Hologalegina</taxon>
        <taxon>IRL clade</taxon>
        <taxon>Trifolieae</taxon>
        <taxon>Trifolium</taxon>
    </lineage>
</organism>
<proteinExistence type="predicted"/>
<name>A0ACB0KBD1_TRIPR</name>
<accession>A0ACB0KBD1</accession>
<comment type="caution">
    <text evidence="1">The sequence shown here is derived from an EMBL/GenBank/DDBJ whole genome shotgun (WGS) entry which is preliminary data.</text>
</comment>
<dbReference type="EMBL" id="CASHSV030000206">
    <property type="protein sequence ID" value="CAJ2654634.1"/>
    <property type="molecule type" value="Genomic_DNA"/>
</dbReference>
<reference evidence="1" key="1">
    <citation type="submission" date="2023-10" db="EMBL/GenBank/DDBJ databases">
        <authorList>
            <person name="Rodriguez Cubillos JULIANA M."/>
            <person name="De Vega J."/>
        </authorList>
    </citation>
    <scope>NUCLEOTIDE SEQUENCE</scope>
</reference>